<feature type="non-terminal residue" evidence="3">
    <location>
        <position position="1"/>
    </location>
</feature>
<evidence type="ECO:0000313" key="4">
    <source>
        <dbReference type="Proteomes" id="UP000676336"/>
    </source>
</evidence>
<proteinExistence type="predicted"/>
<keyword evidence="1" id="KW-0863">Zinc-finger</keyword>
<dbReference type="AlphaFoldDB" id="A0A8S3IUB2"/>
<accession>A0A8S3IUB2</accession>
<comment type="caution">
    <text evidence="3">The sequence shown here is derived from an EMBL/GenBank/DDBJ whole genome shotgun (WGS) entry which is preliminary data.</text>
</comment>
<dbReference type="Gene3D" id="1.10.220.150">
    <property type="entry name" value="Arf GTPase activating protein"/>
    <property type="match status" value="1"/>
</dbReference>
<dbReference type="PANTHER" id="PTHR45819">
    <property type="entry name" value="CENTAURIN-GAMMA-1A"/>
    <property type="match status" value="1"/>
</dbReference>
<feature type="domain" description="Arf-GAP" evidence="2">
    <location>
        <begin position="1"/>
        <end position="74"/>
    </location>
</feature>
<dbReference type="GO" id="GO:0003924">
    <property type="term" value="F:GTPase activity"/>
    <property type="evidence" value="ECO:0007669"/>
    <property type="project" value="TreeGrafter"/>
</dbReference>
<dbReference type="Proteomes" id="UP000676336">
    <property type="component" value="Unassembled WGS sequence"/>
</dbReference>
<dbReference type="Pfam" id="PF01412">
    <property type="entry name" value="ArfGap"/>
    <property type="match status" value="1"/>
</dbReference>
<dbReference type="InterPro" id="IPR051282">
    <property type="entry name" value="Arf-GAP_GTPase_ANK_PH"/>
</dbReference>
<dbReference type="GO" id="GO:0008270">
    <property type="term" value="F:zinc ion binding"/>
    <property type="evidence" value="ECO:0007669"/>
    <property type="project" value="UniProtKB-KW"/>
</dbReference>
<feature type="non-terminal residue" evidence="3">
    <location>
        <position position="143"/>
    </location>
</feature>
<name>A0A8S3IUB2_9BILA</name>
<keyword evidence="1" id="KW-0862">Zinc</keyword>
<gene>
    <name evidence="3" type="ORF">SMN809_LOCUS76536</name>
</gene>
<dbReference type="InterPro" id="IPR001164">
    <property type="entry name" value="ArfGAP_dom"/>
</dbReference>
<reference evidence="3" key="1">
    <citation type="submission" date="2021-02" db="EMBL/GenBank/DDBJ databases">
        <authorList>
            <person name="Nowell W R."/>
        </authorList>
    </citation>
    <scope>NUCLEOTIDE SEQUENCE</scope>
</reference>
<evidence type="ECO:0000256" key="1">
    <source>
        <dbReference type="ARBA" id="ARBA00022771"/>
    </source>
</evidence>
<dbReference type="EMBL" id="CAJOBI010335090">
    <property type="protein sequence ID" value="CAF5204648.1"/>
    <property type="molecule type" value="Genomic_DNA"/>
</dbReference>
<sequence>IHRLLTSDFLRLQSLTTTSCDPDLIDLLHDYGNEYSNKLLENHSLGILKPTYASTQIEREQYIRKKYLDKMYIQPLQFNKKNLTQEQLDVLLYENVETSDCGKTLHLLMLGANPNFSQKMFAAADHAKRHQQIRQMKLILANG</sequence>
<dbReference type="InterPro" id="IPR037278">
    <property type="entry name" value="ARFGAP/RecO"/>
</dbReference>
<keyword evidence="1" id="KW-0479">Metal-binding</keyword>
<evidence type="ECO:0000313" key="3">
    <source>
        <dbReference type="EMBL" id="CAF5204648.1"/>
    </source>
</evidence>
<organism evidence="3 4">
    <name type="scientific">Rotaria magnacalcarata</name>
    <dbReference type="NCBI Taxonomy" id="392030"/>
    <lineage>
        <taxon>Eukaryota</taxon>
        <taxon>Metazoa</taxon>
        <taxon>Spiralia</taxon>
        <taxon>Gnathifera</taxon>
        <taxon>Rotifera</taxon>
        <taxon>Eurotatoria</taxon>
        <taxon>Bdelloidea</taxon>
        <taxon>Philodinida</taxon>
        <taxon>Philodinidae</taxon>
        <taxon>Rotaria</taxon>
    </lineage>
</organism>
<protein>
    <recommendedName>
        <fullName evidence="2">Arf-GAP domain-containing protein</fullName>
    </recommendedName>
</protein>
<dbReference type="GO" id="GO:0005096">
    <property type="term" value="F:GTPase activator activity"/>
    <property type="evidence" value="ECO:0007669"/>
    <property type="project" value="InterPro"/>
</dbReference>
<dbReference type="InterPro" id="IPR038508">
    <property type="entry name" value="ArfGAP_dom_sf"/>
</dbReference>
<evidence type="ECO:0000259" key="2">
    <source>
        <dbReference type="Pfam" id="PF01412"/>
    </source>
</evidence>
<dbReference type="PANTHER" id="PTHR45819:SF5">
    <property type="entry name" value="CENTAURIN-GAMMA-1A"/>
    <property type="match status" value="1"/>
</dbReference>
<dbReference type="SUPFAM" id="SSF57863">
    <property type="entry name" value="ArfGap/RecO-like zinc finger"/>
    <property type="match status" value="1"/>
</dbReference>